<feature type="region of interest" description="Disordered" evidence="7">
    <location>
        <begin position="1"/>
        <end position="54"/>
    </location>
</feature>
<dbReference type="Pfam" id="PF04082">
    <property type="entry name" value="Fungal_trans"/>
    <property type="match status" value="1"/>
</dbReference>
<dbReference type="GO" id="GO:0000981">
    <property type="term" value="F:DNA-binding transcription factor activity, RNA polymerase II-specific"/>
    <property type="evidence" value="ECO:0007669"/>
    <property type="project" value="InterPro"/>
</dbReference>
<dbReference type="Pfam" id="PF00172">
    <property type="entry name" value="Zn_clus"/>
    <property type="match status" value="1"/>
</dbReference>
<dbReference type="InterPro" id="IPR001138">
    <property type="entry name" value="Zn2Cys6_DnaBD"/>
</dbReference>
<dbReference type="PROSITE" id="PS50048">
    <property type="entry name" value="ZN2_CY6_FUNGAL_2"/>
    <property type="match status" value="1"/>
</dbReference>
<dbReference type="AlphaFoldDB" id="A0A0D2GZL9"/>
<dbReference type="PANTHER" id="PTHR31001">
    <property type="entry name" value="UNCHARACTERIZED TRANSCRIPTIONAL REGULATORY PROTEIN"/>
    <property type="match status" value="1"/>
</dbReference>
<evidence type="ECO:0000256" key="7">
    <source>
        <dbReference type="SAM" id="MobiDB-lite"/>
    </source>
</evidence>
<accession>A0A0D2GZL9</accession>
<dbReference type="OrthoDB" id="435881at2759"/>
<dbReference type="PANTHER" id="PTHR31001:SF50">
    <property type="entry name" value="ZN(II)2CYS6 TRANSCRIPTION FACTOR (EUROFUNG)"/>
    <property type="match status" value="1"/>
</dbReference>
<dbReference type="SMART" id="SM00066">
    <property type="entry name" value="GAL4"/>
    <property type="match status" value="1"/>
</dbReference>
<name>A0A0D2GZL9_9EURO</name>
<dbReference type="InterPro" id="IPR007219">
    <property type="entry name" value="XnlR_reg_dom"/>
</dbReference>
<evidence type="ECO:0000256" key="3">
    <source>
        <dbReference type="ARBA" id="ARBA00023015"/>
    </source>
</evidence>
<dbReference type="Proteomes" id="UP000053029">
    <property type="component" value="Unassembled WGS sequence"/>
</dbReference>
<keyword evidence="10" id="KW-1185">Reference proteome</keyword>
<dbReference type="STRING" id="1442368.A0A0D2GZL9"/>
<keyword evidence="5" id="KW-0804">Transcription</keyword>
<dbReference type="SMART" id="SM00906">
    <property type="entry name" value="Fungal_trans"/>
    <property type="match status" value="1"/>
</dbReference>
<evidence type="ECO:0000256" key="5">
    <source>
        <dbReference type="ARBA" id="ARBA00023163"/>
    </source>
</evidence>
<dbReference type="CDD" id="cd12148">
    <property type="entry name" value="fungal_TF_MHR"/>
    <property type="match status" value="1"/>
</dbReference>
<dbReference type="SUPFAM" id="SSF57701">
    <property type="entry name" value="Zn2/Cys6 DNA-binding domain"/>
    <property type="match status" value="1"/>
</dbReference>
<evidence type="ECO:0000256" key="4">
    <source>
        <dbReference type="ARBA" id="ARBA00023125"/>
    </source>
</evidence>
<evidence type="ECO:0000256" key="6">
    <source>
        <dbReference type="ARBA" id="ARBA00023242"/>
    </source>
</evidence>
<sequence length="814" mass="91220">MGSRDPSPAELQLHPQAGSTTRNQDSERPSTQPQPPQQEPGQEEDEPQTGPKDAIQPRVCVTCRRRKVKCDKRQPCQNCVKTRTECVFPFKKSAVERQTAADAELLHELRRLEPLFQSLVSKINDDGAGAVERSLQAITSAAMEAAAPPPPPPPVIVEQPIPRAIAHPIEPPANSPMILDLPSLHGSPMTINSMSGSETTPWSPYGTTVGKLVKDSGRHRYISGLFWDSLHTEDDDSLSDSASDTSDDPAADDLVDDQLYLGHAPTGRSDLRSRHPPQQHRFRAWQLFQENVQPLAPILHLPTVGPSVVEALKSADERPLPPRIEPLIFVIYYAAVTSLTPEATRQEFDADQAVLLKRYRVGLQSALSRAKLLDTDEILVLQAFVLFLIILRPHDPSLSWNLTGLAVRLAQSRGMHRDGSFLKLSKFDSEMRRRVWWHICLLDAASSEDHACTPTTLEISSFDAALPCRVNDSDLFPDMTEYPPEREGFVDTCFANARYRFADIWRTVIDKRRPAGADGKSFASMTMPEKVSWVEDQRQKLENEFLHSTPNDHPLQWVTGTIVKLLICNLRLFVYNPLSQNNLLTEEERITAFVEAVAALEHSYSLRTDPRARKWAWLLSCYHEWFALAVALAEMCSYPLRDHVERAWRIVEQSVVLRWNSSRDHRRAHQWRSIIKSLDKARAERKKARKRRRSTSSSQAITRTAKIAKYAAHPSIAPPSAQNALQVAAHGSDSTAQTLVQRPDSIGLGDVDIHEGGPFGTSNMLHFDADLPDDGQTMDPFLGTDFDPSFLDMRSFENLLHTPQAAGSHYRDPG</sequence>
<dbReference type="HOGENOM" id="CLU_004083_7_2_1"/>
<feature type="region of interest" description="Disordered" evidence="7">
    <location>
        <begin position="233"/>
        <end position="253"/>
    </location>
</feature>
<evidence type="ECO:0000259" key="8">
    <source>
        <dbReference type="PROSITE" id="PS50048"/>
    </source>
</evidence>
<keyword evidence="2" id="KW-0479">Metal-binding</keyword>
<keyword evidence="4" id="KW-0238">DNA-binding</keyword>
<evidence type="ECO:0000256" key="2">
    <source>
        <dbReference type="ARBA" id="ARBA00022723"/>
    </source>
</evidence>
<dbReference type="InterPro" id="IPR050613">
    <property type="entry name" value="Sec_Metabolite_Reg"/>
</dbReference>
<dbReference type="RefSeq" id="XP_013287843.1">
    <property type="nucleotide sequence ID" value="XM_013432389.1"/>
</dbReference>
<dbReference type="VEuPathDB" id="FungiDB:Z517_03281"/>
<dbReference type="CDD" id="cd00067">
    <property type="entry name" value="GAL4"/>
    <property type="match status" value="1"/>
</dbReference>
<dbReference type="GO" id="GO:0008270">
    <property type="term" value="F:zinc ion binding"/>
    <property type="evidence" value="ECO:0007669"/>
    <property type="project" value="InterPro"/>
</dbReference>
<dbReference type="Gene3D" id="4.10.240.10">
    <property type="entry name" value="Zn(2)-C6 fungal-type DNA-binding domain"/>
    <property type="match status" value="1"/>
</dbReference>
<evidence type="ECO:0000313" key="9">
    <source>
        <dbReference type="EMBL" id="KIW84035.1"/>
    </source>
</evidence>
<dbReference type="GO" id="GO:0006351">
    <property type="term" value="P:DNA-templated transcription"/>
    <property type="evidence" value="ECO:0007669"/>
    <property type="project" value="InterPro"/>
</dbReference>
<reference evidence="9 10" key="1">
    <citation type="submission" date="2015-01" db="EMBL/GenBank/DDBJ databases">
        <title>The Genome Sequence of Fonsecaea pedrosoi CBS 271.37.</title>
        <authorList>
            <consortium name="The Broad Institute Genomics Platform"/>
            <person name="Cuomo C."/>
            <person name="de Hoog S."/>
            <person name="Gorbushina A."/>
            <person name="Stielow B."/>
            <person name="Teixiera M."/>
            <person name="Abouelleil A."/>
            <person name="Chapman S.B."/>
            <person name="Priest M."/>
            <person name="Young S.K."/>
            <person name="Wortman J."/>
            <person name="Nusbaum C."/>
            <person name="Birren B."/>
        </authorList>
    </citation>
    <scope>NUCLEOTIDE SEQUENCE [LARGE SCALE GENOMIC DNA]</scope>
    <source>
        <strain evidence="9 10">CBS 271.37</strain>
    </source>
</reference>
<evidence type="ECO:0000256" key="1">
    <source>
        <dbReference type="ARBA" id="ARBA00004123"/>
    </source>
</evidence>
<protein>
    <recommendedName>
        <fullName evidence="8">Zn(2)-C6 fungal-type domain-containing protein</fullName>
    </recommendedName>
</protein>
<dbReference type="GO" id="GO:0003677">
    <property type="term" value="F:DNA binding"/>
    <property type="evidence" value="ECO:0007669"/>
    <property type="project" value="UniProtKB-KW"/>
</dbReference>
<keyword evidence="3" id="KW-0805">Transcription regulation</keyword>
<comment type="subcellular location">
    <subcellularLocation>
        <location evidence="1">Nucleus</location>
    </subcellularLocation>
</comment>
<proteinExistence type="predicted"/>
<gene>
    <name evidence="9" type="ORF">Z517_03281</name>
</gene>
<organism evidence="9 10">
    <name type="scientific">Fonsecaea pedrosoi CBS 271.37</name>
    <dbReference type="NCBI Taxonomy" id="1442368"/>
    <lineage>
        <taxon>Eukaryota</taxon>
        <taxon>Fungi</taxon>
        <taxon>Dikarya</taxon>
        <taxon>Ascomycota</taxon>
        <taxon>Pezizomycotina</taxon>
        <taxon>Eurotiomycetes</taxon>
        <taxon>Chaetothyriomycetidae</taxon>
        <taxon>Chaetothyriales</taxon>
        <taxon>Herpotrichiellaceae</taxon>
        <taxon>Fonsecaea</taxon>
    </lineage>
</organism>
<evidence type="ECO:0000313" key="10">
    <source>
        <dbReference type="Proteomes" id="UP000053029"/>
    </source>
</evidence>
<dbReference type="InterPro" id="IPR036864">
    <property type="entry name" value="Zn2-C6_fun-type_DNA-bd_sf"/>
</dbReference>
<dbReference type="GO" id="GO:0005634">
    <property type="term" value="C:nucleus"/>
    <property type="evidence" value="ECO:0007669"/>
    <property type="project" value="UniProtKB-SubCell"/>
</dbReference>
<feature type="domain" description="Zn(2)-C6 fungal-type" evidence="8">
    <location>
        <begin position="59"/>
        <end position="88"/>
    </location>
</feature>
<dbReference type="EMBL" id="KN846970">
    <property type="protein sequence ID" value="KIW84035.1"/>
    <property type="molecule type" value="Genomic_DNA"/>
</dbReference>
<dbReference type="GeneID" id="25302771"/>
<dbReference type="PROSITE" id="PS00463">
    <property type="entry name" value="ZN2_CY6_FUNGAL_1"/>
    <property type="match status" value="1"/>
</dbReference>
<keyword evidence="6" id="KW-0539">Nucleus</keyword>